<name>A0A0D0DGV2_9AGAM</name>
<sequence length="121" mass="13301">PLGHLPSTTPPPLGHPICLSPYSLAHPSPPSPIGHPIAYGPSSTGLPHMPQLPFLSHPINPLSQAVTCRHSSLSCLMFQSLGPPITYYCISLFHIPYCYMFSYLTLDHPTHYSQLHPWAHS</sequence>
<proteinExistence type="predicted"/>
<evidence type="ECO:0000313" key="2">
    <source>
        <dbReference type="Proteomes" id="UP000054538"/>
    </source>
</evidence>
<dbReference type="InParanoid" id="A0A0D0DGV2"/>
<gene>
    <name evidence="1" type="ORF">PAXRUDRAFT_167570</name>
</gene>
<reference evidence="2" key="2">
    <citation type="submission" date="2015-01" db="EMBL/GenBank/DDBJ databases">
        <title>Evolutionary Origins and Diversification of the Mycorrhizal Mutualists.</title>
        <authorList>
            <consortium name="DOE Joint Genome Institute"/>
            <consortium name="Mycorrhizal Genomics Consortium"/>
            <person name="Kohler A."/>
            <person name="Kuo A."/>
            <person name="Nagy L.G."/>
            <person name="Floudas D."/>
            <person name="Copeland A."/>
            <person name="Barry K.W."/>
            <person name="Cichocki N."/>
            <person name="Veneault-Fourrey C."/>
            <person name="LaButti K."/>
            <person name="Lindquist E.A."/>
            <person name="Lipzen A."/>
            <person name="Lundell T."/>
            <person name="Morin E."/>
            <person name="Murat C."/>
            <person name="Riley R."/>
            <person name="Ohm R."/>
            <person name="Sun H."/>
            <person name="Tunlid A."/>
            <person name="Henrissat B."/>
            <person name="Grigoriev I.V."/>
            <person name="Hibbett D.S."/>
            <person name="Martin F."/>
        </authorList>
    </citation>
    <scope>NUCLEOTIDE SEQUENCE [LARGE SCALE GENOMIC DNA]</scope>
    <source>
        <strain evidence="2">Ve08.2h10</strain>
    </source>
</reference>
<keyword evidence="2" id="KW-1185">Reference proteome</keyword>
<protein>
    <submittedName>
        <fullName evidence="1">Uncharacterized protein</fullName>
    </submittedName>
</protein>
<dbReference type="Proteomes" id="UP000054538">
    <property type="component" value="Unassembled WGS sequence"/>
</dbReference>
<evidence type="ECO:0000313" key="1">
    <source>
        <dbReference type="EMBL" id="KIK77185.1"/>
    </source>
</evidence>
<dbReference type="AlphaFoldDB" id="A0A0D0DGV2"/>
<organism evidence="1 2">
    <name type="scientific">Paxillus rubicundulus Ve08.2h10</name>
    <dbReference type="NCBI Taxonomy" id="930991"/>
    <lineage>
        <taxon>Eukaryota</taxon>
        <taxon>Fungi</taxon>
        <taxon>Dikarya</taxon>
        <taxon>Basidiomycota</taxon>
        <taxon>Agaricomycotina</taxon>
        <taxon>Agaricomycetes</taxon>
        <taxon>Agaricomycetidae</taxon>
        <taxon>Boletales</taxon>
        <taxon>Paxilineae</taxon>
        <taxon>Paxillaceae</taxon>
        <taxon>Paxillus</taxon>
    </lineage>
</organism>
<dbReference type="EMBL" id="KN827093">
    <property type="protein sequence ID" value="KIK77185.1"/>
    <property type="molecule type" value="Genomic_DNA"/>
</dbReference>
<reference evidence="1 2" key="1">
    <citation type="submission" date="2014-04" db="EMBL/GenBank/DDBJ databases">
        <authorList>
            <consortium name="DOE Joint Genome Institute"/>
            <person name="Kuo A."/>
            <person name="Kohler A."/>
            <person name="Jargeat P."/>
            <person name="Nagy L.G."/>
            <person name="Floudas D."/>
            <person name="Copeland A."/>
            <person name="Barry K.W."/>
            <person name="Cichocki N."/>
            <person name="Veneault-Fourrey C."/>
            <person name="LaButti K."/>
            <person name="Lindquist E.A."/>
            <person name="Lipzen A."/>
            <person name="Lundell T."/>
            <person name="Morin E."/>
            <person name="Murat C."/>
            <person name="Sun H."/>
            <person name="Tunlid A."/>
            <person name="Henrissat B."/>
            <person name="Grigoriev I.V."/>
            <person name="Hibbett D.S."/>
            <person name="Martin F."/>
            <person name="Nordberg H.P."/>
            <person name="Cantor M.N."/>
            <person name="Hua S.X."/>
        </authorList>
    </citation>
    <scope>NUCLEOTIDE SEQUENCE [LARGE SCALE GENOMIC DNA]</scope>
    <source>
        <strain evidence="1 2">Ve08.2h10</strain>
    </source>
</reference>
<accession>A0A0D0DGV2</accession>
<feature type="non-terminal residue" evidence="1">
    <location>
        <position position="1"/>
    </location>
</feature>
<dbReference type="HOGENOM" id="CLU_157669_0_0_1"/>